<organism evidence="1">
    <name type="scientific">Magallana gigas</name>
    <name type="common">Pacific oyster</name>
    <name type="synonym">Crassostrea gigas</name>
    <dbReference type="NCBI Taxonomy" id="29159"/>
    <lineage>
        <taxon>Eukaryota</taxon>
        <taxon>Metazoa</taxon>
        <taxon>Spiralia</taxon>
        <taxon>Lophotrochozoa</taxon>
        <taxon>Mollusca</taxon>
        <taxon>Bivalvia</taxon>
        <taxon>Autobranchia</taxon>
        <taxon>Pteriomorphia</taxon>
        <taxon>Ostreida</taxon>
        <taxon>Ostreoidea</taxon>
        <taxon>Ostreidae</taxon>
        <taxon>Magallana</taxon>
    </lineage>
</organism>
<protein>
    <submittedName>
        <fullName evidence="1">Uncharacterized protein</fullName>
    </submittedName>
</protein>
<proteinExistence type="predicted"/>
<dbReference type="AlphaFoldDB" id="K1QCB1"/>
<dbReference type="InParanoid" id="K1QCB1"/>
<gene>
    <name evidence="1" type="ORF">CGI_10009462</name>
</gene>
<accession>K1QCB1</accession>
<dbReference type="EMBL" id="JH816409">
    <property type="protein sequence ID" value="EKC34512.1"/>
    <property type="molecule type" value="Genomic_DNA"/>
</dbReference>
<name>K1QCB1_MAGGI</name>
<reference evidence="1" key="1">
    <citation type="journal article" date="2012" name="Nature">
        <title>The oyster genome reveals stress adaptation and complexity of shell formation.</title>
        <authorList>
            <person name="Zhang G."/>
            <person name="Fang X."/>
            <person name="Guo X."/>
            <person name="Li L."/>
            <person name="Luo R."/>
            <person name="Xu F."/>
            <person name="Yang P."/>
            <person name="Zhang L."/>
            <person name="Wang X."/>
            <person name="Qi H."/>
            <person name="Xiong Z."/>
            <person name="Que H."/>
            <person name="Xie Y."/>
            <person name="Holland P.W."/>
            <person name="Paps J."/>
            <person name="Zhu Y."/>
            <person name="Wu F."/>
            <person name="Chen Y."/>
            <person name="Wang J."/>
            <person name="Peng C."/>
            <person name="Meng J."/>
            <person name="Yang L."/>
            <person name="Liu J."/>
            <person name="Wen B."/>
            <person name="Zhang N."/>
            <person name="Huang Z."/>
            <person name="Zhu Q."/>
            <person name="Feng Y."/>
            <person name="Mount A."/>
            <person name="Hedgecock D."/>
            <person name="Xu Z."/>
            <person name="Liu Y."/>
            <person name="Domazet-Loso T."/>
            <person name="Du Y."/>
            <person name="Sun X."/>
            <person name="Zhang S."/>
            <person name="Liu B."/>
            <person name="Cheng P."/>
            <person name="Jiang X."/>
            <person name="Li J."/>
            <person name="Fan D."/>
            <person name="Wang W."/>
            <person name="Fu W."/>
            <person name="Wang T."/>
            <person name="Wang B."/>
            <person name="Zhang J."/>
            <person name="Peng Z."/>
            <person name="Li Y."/>
            <person name="Li N."/>
            <person name="Wang J."/>
            <person name="Chen M."/>
            <person name="He Y."/>
            <person name="Tan F."/>
            <person name="Song X."/>
            <person name="Zheng Q."/>
            <person name="Huang R."/>
            <person name="Yang H."/>
            <person name="Du X."/>
            <person name="Chen L."/>
            <person name="Yang M."/>
            <person name="Gaffney P.M."/>
            <person name="Wang S."/>
            <person name="Luo L."/>
            <person name="She Z."/>
            <person name="Ming Y."/>
            <person name="Huang W."/>
            <person name="Zhang S."/>
            <person name="Huang B."/>
            <person name="Zhang Y."/>
            <person name="Qu T."/>
            <person name="Ni P."/>
            <person name="Miao G."/>
            <person name="Wang J."/>
            <person name="Wang Q."/>
            <person name="Steinberg C.E."/>
            <person name="Wang H."/>
            <person name="Li N."/>
            <person name="Qian L."/>
            <person name="Zhang G."/>
            <person name="Li Y."/>
            <person name="Yang H."/>
            <person name="Liu X."/>
            <person name="Wang J."/>
            <person name="Yin Y."/>
            <person name="Wang J."/>
        </authorList>
    </citation>
    <scope>NUCLEOTIDE SEQUENCE [LARGE SCALE GENOMIC DNA]</scope>
    <source>
        <strain evidence="1">05x7-T-G4-1.051#20</strain>
    </source>
</reference>
<dbReference type="HOGENOM" id="CLU_083717_0_0_1"/>
<evidence type="ECO:0000313" key="1">
    <source>
        <dbReference type="EMBL" id="EKC34512.1"/>
    </source>
</evidence>
<sequence>MCKTQKINLRSDVHAIKIAETRGTDCATQTEKRKSENKLQRDRNRIRVFNERRLFLAELPFSRIKDSQFNEELTKNKLDDAKQKINVLREDINHQTAKAKFFENRHFVVLAELQTRDKEIQQLEEQIGHLSSTLRDREEELKENDSRGHFRKATVNSAHAHRRFESTSNWKCDVSSSRMGRGGTSTRFHSNTFLRNTGTCSSG</sequence>